<protein>
    <submittedName>
        <fullName evidence="2">Uncharacterized protein</fullName>
    </submittedName>
</protein>
<reference evidence="2 3" key="1">
    <citation type="submission" date="2013-11" db="EMBL/GenBank/DDBJ databases">
        <title>Opisthorchis viverrini - life in the bile duct.</title>
        <authorList>
            <person name="Young N.D."/>
            <person name="Nagarajan N."/>
            <person name="Lin S.J."/>
            <person name="Korhonen P.K."/>
            <person name="Jex A.R."/>
            <person name="Hall R.S."/>
            <person name="Safavi-Hemami H."/>
            <person name="Kaewkong W."/>
            <person name="Bertrand D."/>
            <person name="Gao S."/>
            <person name="Seet Q."/>
            <person name="Wongkham S."/>
            <person name="Teh B.T."/>
            <person name="Wongkham C."/>
            <person name="Intapan P.M."/>
            <person name="Maleewong W."/>
            <person name="Yang X."/>
            <person name="Hu M."/>
            <person name="Wang Z."/>
            <person name="Hofmann A."/>
            <person name="Sternberg P.W."/>
            <person name="Tan P."/>
            <person name="Wang J."/>
            <person name="Gasser R.B."/>
        </authorList>
    </citation>
    <scope>NUCLEOTIDE SEQUENCE [LARGE SCALE GENOMIC DNA]</scope>
</reference>
<sequence length="97" mass="10647">MARMAYKADYLVRIEDNNRTEVTRQKFPKKRTSPLIGLKRHEFQGKPGTRKTFGLCGKQGTATSKGRNTKTTAVGPQSGERVATKGADGCFGQSRGK</sequence>
<dbReference type="AlphaFoldDB" id="A0A075A1D1"/>
<name>A0A075A1D1_OPIVI</name>
<dbReference type="Proteomes" id="UP000054324">
    <property type="component" value="Unassembled WGS sequence"/>
</dbReference>
<evidence type="ECO:0000313" key="3">
    <source>
        <dbReference type="Proteomes" id="UP000054324"/>
    </source>
</evidence>
<evidence type="ECO:0000313" key="2">
    <source>
        <dbReference type="EMBL" id="KER21169.1"/>
    </source>
</evidence>
<dbReference type="CTD" id="20324614"/>
<feature type="region of interest" description="Disordered" evidence="1">
    <location>
        <begin position="44"/>
        <end position="97"/>
    </location>
</feature>
<proteinExistence type="predicted"/>
<gene>
    <name evidence="2" type="ORF">T265_10446</name>
</gene>
<dbReference type="KEGG" id="ovi:T265_10446"/>
<dbReference type="EMBL" id="KL596988">
    <property type="protein sequence ID" value="KER21169.1"/>
    <property type="molecule type" value="Genomic_DNA"/>
</dbReference>
<keyword evidence="3" id="KW-1185">Reference proteome</keyword>
<dbReference type="RefSeq" id="XP_009175085.1">
    <property type="nucleotide sequence ID" value="XM_009176821.1"/>
</dbReference>
<organism evidence="2 3">
    <name type="scientific">Opisthorchis viverrini</name>
    <name type="common">Southeast Asian liver fluke</name>
    <dbReference type="NCBI Taxonomy" id="6198"/>
    <lineage>
        <taxon>Eukaryota</taxon>
        <taxon>Metazoa</taxon>
        <taxon>Spiralia</taxon>
        <taxon>Lophotrochozoa</taxon>
        <taxon>Platyhelminthes</taxon>
        <taxon>Trematoda</taxon>
        <taxon>Digenea</taxon>
        <taxon>Opisthorchiida</taxon>
        <taxon>Opisthorchiata</taxon>
        <taxon>Opisthorchiidae</taxon>
        <taxon>Opisthorchis</taxon>
    </lineage>
</organism>
<dbReference type="GeneID" id="20324614"/>
<evidence type="ECO:0000256" key="1">
    <source>
        <dbReference type="SAM" id="MobiDB-lite"/>
    </source>
</evidence>
<accession>A0A075A1D1</accession>
<feature type="compositionally biased region" description="Polar residues" evidence="1">
    <location>
        <begin position="60"/>
        <end position="75"/>
    </location>
</feature>